<keyword evidence="2" id="KW-0808">Transferase</keyword>
<keyword evidence="3" id="KW-1185">Reference proteome</keyword>
<sequence>MMSEPASIICAPRPLRVGMLVGSVGEQGGGVPASVRDLALAVRRLPDVEVTIFASQGPGGESVRESWAPVPLHSFPVLGPSTFGFARGLDRALQAAGMDLLHVHGLWMYISIAASRWSARTGRPYVVSPHGMLDAWAVANSRWKKTVALHAYEHRHLQGAACIHALCEPERQAIRSFGLGNPVCVIPNGVAAGEVPRVLTRPLLPSRRTLLFLGRLTPKKGLTALIEAWALTSRRTQSGGWDLAIAGSGSDVYVDELEALVRRLDVASSVRFLGHVAGETKAATFATADAFILPSISEGQPLAVLEAWSHGLPALITPQCNLHEGYLARAATPIGCTVAEIEKGLAELFAQPADELREMGRQGRRLVEERFSWAQSAQQWGEVYRWTFGAQSRPRSVSAGG</sequence>
<organism evidence="2 3">
    <name type="scientific">Hansschlegelia quercus</name>
    <dbReference type="NCBI Taxonomy" id="2528245"/>
    <lineage>
        <taxon>Bacteria</taxon>
        <taxon>Pseudomonadati</taxon>
        <taxon>Pseudomonadota</taxon>
        <taxon>Alphaproteobacteria</taxon>
        <taxon>Hyphomicrobiales</taxon>
        <taxon>Methylopilaceae</taxon>
        <taxon>Hansschlegelia</taxon>
    </lineage>
</organism>
<name>A0A4Q9GBS5_9HYPH</name>
<reference evidence="2 3" key="1">
    <citation type="submission" date="2019-02" db="EMBL/GenBank/DDBJ databases">
        <title>Hansschlegelia quercus sp. nov., a novel methylotrophic bacterium from buds of oak (Quercus robur L.).</title>
        <authorList>
            <person name="Agafonova N.V."/>
            <person name="Kaparullina E.N."/>
            <person name="Grouzdev D.S."/>
            <person name="Doronina N.V."/>
        </authorList>
    </citation>
    <scope>NUCLEOTIDE SEQUENCE [LARGE SCALE GENOMIC DNA]</scope>
    <source>
        <strain evidence="2 3">Dub</strain>
    </source>
</reference>
<dbReference type="Gene3D" id="3.40.50.2000">
    <property type="entry name" value="Glycogen Phosphorylase B"/>
    <property type="match status" value="2"/>
</dbReference>
<evidence type="ECO:0000313" key="3">
    <source>
        <dbReference type="Proteomes" id="UP000291613"/>
    </source>
</evidence>
<dbReference type="PANTHER" id="PTHR45947">
    <property type="entry name" value="SULFOQUINOVOSYL TRANSFERASE SQD2"/>
    <property type="match status" value="1"/>
</dbReference>
<protein>
    <submittedName>
        <fullName evidence="2">Glycosyltransferase</fullName>
    </submittedName>
</protein>
<dbReference type="InterPro" id="IPR028098">
    <property type="entry name" value="Glyco_trans_4-like_N"/>
</dbReference>
<feature type="domain" description="Glycosyltransferase subfamily 4-like N-terminal" evidence="1">
    <location>
        <begin position="29"/>
        <end position="189"/>
    </location>
</feature>
<gene>
    <name evidence="2" type="ORF">EYR15_16370</name>
</gene>
<dbReference type="AlphaFoldDB" id="A0A4Q9GBS5"/>
<accession>A0A4Q9GBS5</accession>
<dbReference type="Proteomes" id="UP000291613">
    <property type="component" value="Unassembled WGS sequence"/>
</dbReference>
<dbReference type="Pfam" id="PF13692">
    <property type="entry name" value="Glyco_trans_1_4"/>
    <property type="match status" value="1"/>
</dbReference>
<dbReference type="InterPro" id="IPR050194">
    <property type="entry name" value="Glycosyltransferase_grp1"/>
</dbReference>
<evidence type="ECO:0000313" key="2">
    <source>
        <dbReference type="EMBL" id="TBN47315.1"/>
    </source>
</evidence>
<dbReference type="PANTHER" id="PTHR45947:SF3">
    <property type="entry name" value="SULFOQUINOVOSYL TRANSFERASE SQD2"/>
    <property type="match status" value="1"/>
</dbReference>
<comment type="caution">
    <text evidence="2">The sequence shown here is derived from an EMBL/GenBank/DDBJ whole genome shotgun (WGS) entry which is preliminary data.</text>
</comment>
<dbReference type="Pfam" id="PF13579">
    <property type="entry name" value="Glyco_trans_4_4"/>
    <property type="match status" value="1"/>
</dbReference>
<dbReference type="EMBL" id="SIUB01000011">
    <property type="protein sequence ID" value="TBN47315.1"/>
    <property type="molecule type" value="Genomic_DNA"/>
</dbReference>
<dbReference type="GO" id="GO:0016758">
    <property type="term" value="F:hexosyltransferase activity"/>
    <property type="evidence" value="ECO:0007669"/>
    <property type="project" value="TreeGrafter"/>
</dbReference>
<proteinExistence type="predicted"/>
<dbReference type="OrthoDB" id="9790710at2"/>
<evidence type="ECO:0000259" key="1">
    <source>
        <dbReference type="Pfam" id="PF13579"/>
    </source>
</evidence>
<dbReference type="SUPFAM" id="SSF53756">
    <property type="entry name" value="UDP-Glycosyltransferase/glycogen phosphorylase"/>
    <property type="match status" value="1"/>
</dbReference>